<dbReference type="KEGG" id="sual:KDD17_09720"/>
<dbReference type="Proteomes" id="UP000683291">
    <property type="component" value="Chromosome 1"/>
</dbReference>
<feature type="domain" description="Amidase" evidence="1">
    <location>
        <begin position="34"/>
        <end position="449"/>
    </location>
</feature>
<dbReference type="PANTHER" id="PTHR11895:SF151">
    <property type="entry name" value="GLUTAMYL-TRNA(GLN) AMIDOTRANSFERASE SUBUNIT A"/>
    <property type="match status" value="1"/>
</dbReference>
<organism evidence="2 3">
    <name type="scientific">Sulfitobacter albidus</name>
    <dbReference type="NCBI Taxonomy" id="2829501"/>
    <lineage>
        <taxon>Bacteria</taxon>
        <taxon>Pseudomonadati</taxon>
        <taxon>Pseudomonadota</taxon>
        <taxon>Alphaproteobacteria</taxon>
        <taxon>Rhodobacterales</taxon>
        <taxon>Roseobacteraceae</taxon>
        <taxon>Sulfitobacter</taxon>
    </lineage>
</organism>
<evidence type="ECO:0000259" key="1">
    <source>
        <dbReference type="Pfam" id="PF01425"/>
    </source>
</evidence>
<evidence type="ECO:0000313" key="2">
    <source>
        <dbReference type="EMBL" id="QUJ75280.1"/>
    </source>
</evidence>
<gene>
    <name evidence="2" type="primary">iaaH</name>
    <name evidence="2" type="ORF">KDD17_09720</name>
</gene>
<dbReference type="InterPro" id="IPR000120">
    <property type="entry name" value="Amidase"/>
</dbReference>
<evidence type="ECO:0000313" key="3">
    <source>
        <dbReference type="Proteomes" id="UP000683291"/>
    </source>
</evidence>
<dbReference type="SUPFAM" id="SSF75304">
    <property type="entry name" value="Amidase signature (AS) enzymes"/>
    <property type="match status" value="1"/>
</dbReference>
<proteinExistence type="predicted"/>
<dbReference type="PROSITE" id="PS00571">
    <property type="entry name" value="AMIDASES"/>
    <property type="match status" value="1"/>
</dbReference>
<name>A0A975JBM5_9RHOB</name>
<accession>A0A975JBM5</accession>
<keyword evidence="2" id="KW-0378">Hydrolase</keyword>
<sequence>MAIENRFGAAELLRKMDAQEISATEFAKDTVQREKARSSLNAISHFDPDFLVANAQRADEKRAAGINGVLCGLPVAAKDNINTVSFPTTAGTGALLHHTPRTNAGIVTAIEQADGFIGAKTGMHELAFGITSNNGTTGKIRNPHDPDMIPGGSSGGTAAAVAAGILPVGLGTDTGASVRLPAALCGVVGFRPTVGRYSGTGIVPISHTRDTAGPIARYVEDIALMDGVLAGQEPVSQSITLDEVVLGLPREVFFENLEPAVETAVQATLKTLEKAGAKLIEVSLSEIWPLNEAVGFPVALYEVMRDLPAYLAEHAPGISFDELVSKIGSPDVAGVIASQLGDDAIPEEAYRAAMDTHRPAMQSIYQSCFKDNGLTALAFPTSPLRARPIGDDETVELNGQQVPTFPSFIRNTDLGSNLAVPGISLPCPDVPGLPVGIEFEGRTGADRDLIALALAVEDALTR</sequence>
<dbReference type="InterPro" id="IPR036928">
    <property type="entry name" value="AS_sf"/>
</dbReference>
<dbReference type="Pfam" id="PF01425">
    <property type="entry name" value="Amidase"/>
    <property type="match status" value="1"/>
</dbReference>
<dbReference type="Gene3D" id="3.90.1300.10">
    <property type="entry name" value="Amidase signature (AS) domain"/>
    <property type="match status" value="1"/>
</dbReference>
<dbReference type="InterPro" id="IPR023631">
    <property type="entry name" value="Amidase_dom"/>
</dbReference>
<dbReference type="InterPro" id="IPR020556">
    <property type="entry name" value="Amidase_CS"/>
</dbReference>
<dbReference type="NCBIfam" id="NF005688">
    <property type="entry name" value="PRK07488.1"/>
    <property type="match status" value="1"/>
</dbReference>
<dbReference type="RefSeq" id="WP_212703485.1">
    <property type="nucleotide sequence ID" value="NZ_CP073581.1"/>
</dbReference>
<reference evidence="2" key="1">
    <citation type="submission" date="2021-04" db="EMBL/GenBank/DDBJ databases">
        <title>Complete genome sequence for Sulfitobacter sp. strain JK7-1.</title>
        <authorList>
            <person name="Park S.-J."/>
        </authorList>
    </citation>
    <scope>NUCLEOTIDE SEQUENCE</scope>
    <source>
        <strain evidence="2">JK7-1</strain>
    </source>
</reference>
<dbReference type="EMBL" id="CP073581">
    <property type="protein sequence ID" value="QUJ75280.1"/>
    <property type="molecule type" value="Genomic_DNA"/>
</dbReference>
<dbReference type="GO" id="GO:0016787">
    <property type="term" value="F:hydrolase activity"/>
    <property type="evidence" value="ECO:0007669"/>
    <property type="project" value="UniProtKB-KW"/>
</dbReference>
<dbReference type="PANTHER" id="PTHR11895">
    <property type="entry name" value="TRANSAMIDASE"/>
    <property type="match status" value="1"/>
</dbReference>
<dbReference type="AlphaFoldDB" id="A0A975JBM5"/>
<protein>
    <submittedName>
        <fullName evidence="2">Indoleacetamide hydrolase</fullName>
    </submittedName>
</protein>
<keyword evidence="3" id="KW-1185">Reference proteome</keyword>